<sequence length="77" mass="8511">MSSITCGRDPALGVKHEPLPSYFTADDATDVEALWARSWFEPVWVRQVSASESSIPPNLAALIPSFSCLRPKYEINS</sequence>
<dbReference type="EMBL" id="JAWHQM010000040">
    <property type="protein sequence ID" value="KAK5634388.1"/>
    <property type="molecule type" value="Genomic_DNA"/>
</dbReference>
<reference evidence="1 2" key="1">
    <citation type="submission" date="2023-10" db="EMBL/GenBank/DDBJ databases">
        <title>Draft genome sequence of Xylaria bambusicola isolate GMP-LS, the root and basal stem rot pathogen of sugarcane in Indonesia.</title>
        <authorList>
            <person name="Selvaraj P."/>
            <person name="Muralishankar V."/>
            <person name="Muruganantham S."/>
            <person name="Sp S."/>
            <person name="Haryani S."/>
            <person name="Lau K.J.X."/>
            <person name="Naqvi N.I."/>
        </authorList>
    </citation>
    <scope>NUCLEOTIDE SEQUENCE [LARGE SCALE GENOMIC DNA]</scope>
    <source>
        <strain evidence="1">GMP-LS</strain>
    </source>
</reference>
<evidence type="ECO:0000313" key="2">
    <source>
        <dbReference type="Proteomes" id="UP001305414"/>
    </source>
</evidence>
<protein>
    <submittedName>
        <fullName evidence="1">Uncharacterized protein</fullName>
    </submittedName>
</protein>
<proteinExistence type="predicted"/>
<evidence type="ECO:0000313" key="1">
    <source>
        <dbReference type="EMBL" id="KAK5634388.1"/>
    </source>
</evidence>
<gene>
    <name evidence="1" type="ORF">RRF57_010102</name>
</gene>
<accession>A0AAN7ZCJ3</accession>
<keyword evidence="2" id="KW-1185">Reference proteome</keyword>
<comment type="caution">
    <text evidence="1">The sequence shown here is derived from an EMBL/GenBank/DDBJ whole genome shotgun (WGS) entry which is preliminary data.</text>
</comment>
<dbReference type="Proteomes" id="UP001305414">
    <property type="component" value="Unassembled WGS sequence"/>
</dbReference>
<organism evidence="1 2">
    <name type="scientific">Xylaria bambusicola</name>
    <dbReference type="NCBI Taxonomy" id="326684"/>
    <lineage>
        <taxon>Eukaryota</taxon>
        <taxon>Fungi</taxon>
        <taxon>Dikarya</taxon>
        <taxon>Ascomycota</taxon>
        <taxon>Pezizomycotina</taxon>
        <taxon>Sordariomycetes</taxon>
        <taxon>Xylariomycetidae</taxon>
        <taxon>Xylariales</taxon>
        <taxon>Xylariaceae</taxon>
        <taxon>Xylaria</taxon>
    </lineage>
</organism>
<dbReference type="AlphaFoldDB" id="A0AAN7ZCJ3"/>
<name>A0AAN7ZCJ3_9PEZI</name>